<dbReference type="InterPro" id="IPR001763">
    <property type="entry name" value="Rhodanese-like_dom"/>
</dbReference>
<dbReference type="InterPro" id="IPR051126">
    <property type="entry name" value="Thiosulfate_sulfurtransferase"/>
</dbReference>
<dbReference type="PANTHER" id="PTHR43855:SF1">
    <property type="entry name" value="THIOSULFATE SULFURTRANSFERASE"/>
    <property type="match status" value="1"/>
</dbReference>
<dbReference type="SUPFAM" id="SSF52821">
    <property type="entry name" value="Rhodanese/Cell cycle control phosphatase"/>
    <property type="match status" value="2"/>
</dbReference>
<feature type="domain" description="Rhodanese" evidence="3">
    <location>
        <begin position="156"/>
        <end position="260"/>
    </location>
</feature>
<name>A0ABD5QK09_9EURY</name>
<dbReference type="RefSeq" id="WP_224827678.1">
    <property type="nucleotide sequence ID" value="NZ_JAIVEF010000002.1"/>
</dbReference>
<comment type="caution">
    <text evidence="4">The sequence shown here is derived from an EMBL/GenBank/DDBJ whole genome shotgun (WGS) entry which is preliminary data.</text>
</comment>
<evidence type="ECO:0000259" key="3">
    <source>
        <dbReference type="PROSITE" id="PS50206"/>
    </source>
</evidence>
<evidence type="ECO:0000256" key="1">
    <source>
        <dbReference type="ARBA" id="ARBA00022737"/>
    </source>
</evidence>
<dbReference type="Pfam" id="PF00581">
    <property type="entry name" value="Rhodanese"/>
    <property type="match status" value="2"/>
</dbReference>
<evidence type="ECO:0000313" key="4">
    <source>
        <dbReference type="EMBL" id="MFC4989995.1"/>
    </source>
</evidence>
<gene>
    <name evidence="4" type="ORF">ACFPFO_19950</name>
</gene>
<dbReference type="InterPro" id="IPR036873">
    <property type="entry name" value="Rhodanese-like_dom_sf"/>
</dbReference>
<proteinExistence type="predicted"/>
<evidence type="ECO:0000256" key="2">
    <source>
        <dbReference type="SAM" id="MobiDB-lite"/>
    </source>
</evidence>
<dbReference type="GO" id="GO:0016740">
    <property type="term" value="F:transferase activity"/>
    <property type="evidence" value="ECO:0007669"/>
    <property type="project" value="UniProtKB-KW"/>
</dbReference>
<dbReference type="Gene3D" id="3.40.250.10">
    <property type="entry name" value="Rhodanese-like domain"/>
    <property type="match status" value="2"/>
</dbReference>
<dbReference type="PROSITE" id="PS50206">
    <property type="entry name" value="RHODANESE_3"/>
    <property type="match status" value="2"/>
</dbReference>
<dbReference type="SMART" id="SM00450">
    <property type="entry name" value="RHOD"/>
    <property type="match status" value="2"/>
</dbReference>
<protein>
    <submittedName>
        <fullName evidence="4">Sulfurtransferase</fullName>
        <ecNumber evidence="4">2.8.1.-</ecNumber>
    </submittedName>
</protein>
<keyword evidence="4" id="KW-0808">Transferase</keyword>
<keyword evidence="5" id="KW-1185">Reference proteome</keyword>
<accession>A0ABD5QK09</accession>
<dbReference type="EC" id="2.8.1.-" evidence="4"/>
<dbReference type="Proteomes" id="UP001595925">
    <property type="component" value="Unassembled WGS sequence"/>
</dbReference>
<keyword evidence="1" id="KW-0677">Repeat</keyword>
<dbReference type="PANTHER" id="PTHR43855">
    <property type="entry name" value="THIOSULFATE SULFURTRANSFERASE"/>
    <property type="match status" value="1"/>
</dbReference>
<sequence>MDPIVSRDWLATRLETDDPPRIVDVRESWEYEGIGHLPGAVNVPFDRFRDEGDDAPGMLPGSEAFGELLSEAGIEADDTIVAYDDTHGVFAARFLVTALVYGHEDVRLLSGDYSAWSREHPTESGAVEPEATEYEPTPLPSEESPLIDRAGVEAALDRGALLVDTREEFEFEEARLPGAVRLDWRTVVDDESRGLKPREELEALLAERGITPDREIVLYCNTARRISHTYVVLSHLGYEDVAFYEGSLTEWLAADGRVETGEADDRTK</sequence>
<feature type="domain" description="Rhodanese" evidence="3">
    <location>
        <begin position="16"/>
        <end position="125"/>
    </location>
</feature>
<organism evidence="4 5">
    <name type="scientific">Saliphagus infecundisoli</name>
    <dbReference type="NCBI Taxonomy" id="1849069"/>
    <lineage>
        <taxon>Archaea</taxon>
        <taxon>Methanobacteriati</taxon>
        <taxon>Methanobacteriota</taxon>
        <taxon>Stenosarchaea group</taxon>
        <taxon>Halobacteria</taxon>
        <taxon>Halobacteriales</taxon>
        <taxon>Natrialbaceae</taxon>
        <taxon>Saliphagus</taxon>
    </lineage>
</organism>
<reference evidence="4 5" key="1">
    <citation type="journal article" date="2019" name="Int. J. Syst. Evol. Microbiol.">
        <title>The Global Catalogue of Microorganisms (GCM) 10K type strain sequencing project: providing services to taxonomists for standard genome sequencing and annotation.</title>
        <authorList>
            <consortium name="The Broad Institute Genomics Platform"/>
            <consortium name="The Broad Institute Genome Sequencing Center for Infectious Disease"/>
            <person name="Wu L."/>
            <person name="Ma J."/>
        </authorList>
    </citation>
    <scope>NUCLEOTIDE SEQUENCE [LARGE SCALE GENOMIC DNA]</scope>
    <source>
        <strain evidence="4 5">CGMCC 1.15824</strain>
    </source>
</reference>
<dbReference type="AlphaFoldDB" id="A0ABD5QK09"/>
<evidence type="ECO:0000313" key="5">
    <source>
        <dbReference type="Proteomes" id="UP001595925"/>
    </source>
</evidence>
<dbReference type="EMBL" id="JBHSJG010000056">
    <property type="protein sequence ID" value="MFC4989995.1"/>
    <property type="molecule type" value="Genomic_DNA"/>
</dbReference>
<dbReference type="CDD" id="cd01448">
    <property type="entry name" value="TST_Repeat_1"/>
    <property type="match status" value="1"/>
</dbReference>
<feature type="region of interest" description="Disordered" evidence="2">
    <location>
        <begin position="118"/>
        <end position="144"/>
    </location>
</feature>
<feature type="compositionally biased region" description="Low complexity" evidence="2">
    <location>
        <begin position="134"/>
        <end position="144"/>
    </location>
</feature>